<dbReference type="InterPro" id="IPR006447">
    <property type="entry name" value="Myb_dom_plants"/>
</dbReference>
<dbReference type="AlphaFoldDB" id="A0AAV0GSU6"/>
<dbReference type="InterPro" id="IPR044787">
    <property type="entry name" value="HHO5-like"/>
</dbReference>
<dbReference type="GO" id="GO:0005634">
    <property type="term" value="C:nucleus"/>
    <property type="evidence" value="ECO:0007669"/>
    <property type="project" value="UniProtKB-SubCell"/>
</dbReference>
<organism evidence="8 9">
    <name type="scientific">Linum tenue</name>
    <dbReference type="NCBI Taxonomy" id="586396"/>
    <lineage>
        <taxon>Eukaryota</taxon>
        <taxon>Viridiplantae</taxon>
        <taxon>Streptophyta</taxon>
        <taxon>Embryophyta</taxon>
        <taxon>Tracheophyta</taxon>
        <taxon>Spermatophyta</taxon>
        <taxon>Magnoliopsida</taxon>
        <taxon>eudicotyledons</taxon>
        <taxon>Gunneridae</taxon>
        <taxon>Pentapetalae</taxon>
        <taxon>rosids</taxon>
        <taxon>fabids</taxon>
        <taxon>Malpighiales</taxon>
        <taxon>Linaceae</taxon>
        <taxon>Linum</taxon>
    </lineage>
</organism>
<keyword evidence="2" id="KW-0805">Transcription regulation</keyword>
<feature type="compositionally biased region" description="Basic and acidic residues" evidence="6">
    <location>
        <begin position="399"/>
        <end position="427"/>
    </location>
</feature>
<keyword evidence="3" id="KW-0238">DNA-binding</keyword>
<feature type="non-terminal residue" evidence="8">
    <location>
        <position position="1"/>
    </location>
</feature>
<reference evidence="8" key="1">
    <citation type="submission" date="2022-08" db="EMBL/GenBank/DDBJ databases">
        <authorList>
            <person name="Gutierrez-Valencia J."/>
        </authorList>
    </citation>
    <scope>NUCLEOTIDE SEQUENCE</scope>
</reference>
<evidence type="ECO:0000256" key="4">
    <source>
        <dbReference type="ARBA" id="ARBA00023163"/>
    </source>
</evidence>
<evidence type="ECO:0000256" key="3">
    <source>
        <dbReference type="ARBA" id="ARBA00023125"/>
    </source>
</evidence>
<evidence type="ECO:0000256" key="5">
    <source>
        <dbReference type="ARBA" id="ARBA00023242"/>
    </source>
</evidence>
<protein>
    <recommendedName>
        <fullName evidence="7">HTH myb-type domain-containing protein</fullName>
    </recommendedName>
</protein>
<evidence type="ECO:0000313" key="9">
    <source>
        <dbReference type="Proteomes" id="UP001154282"/>
    </source>
</evidence>
<evidence type="ECO:0000256" key="1">
    <source>
        <dbReference type="ARBA" id="ARBA00004123"/>
    </source>
</evidence>
<dbReference type="EMBL" id="CAMGYJ010000002">
    <property type="protein sequence ID" value="CAI0375443.1"/>
    <property type="molecule type" value="Genomic_DNA"/>
</dbReference>
<feature type="region of interest" description="Disordered" evidence="6">
    <location>
        <begin position="342"/>
        <end position="427"/>
    </location>
</feature>
<comment type="subcellular location">
    <subcellularLocation>
        <location evidence="1">Nucleus</location>
    </subcellularLocation>
</comment>
<gene>
    <name evidence="8" type="ORF">LITE_LOCUS591</name>
</gene>
<evidence type="ECO:0000256" key="6">
    <source>
        <dbReference type="SAM" id="MobiDB-lite"/>
    </source>
</evidence>
<evidence type="ECO:0000259" key="7">
    <source>
        <dbReference type="PROSITE" id="PS51294"/>
    </source>
</evidence>
<comment type="caution">
    <text evidence="8">The sequence shown here is derived from an EMBL/GenBank/DDBJ whole genome shotgun (WGS) entry which is preliminary data.</text>
</comment>
<evidence type="ECO:0000313" key="8">
    <source>
        <dbReference type="EMBL" id="CAI0375443.1"/>
    </source>
</evidence>
<keyword evidence="4" id="KW-0804">Transcription</keyword>
<keyword evidence="9" id="KW-1185">Reference proteome</keyword>
<feature type="domain" description="HTH myb-type" evidence="7">
    <location>
        <begin position="282"/>
        <end position="342"/>
    </location>
</feature>
<evidence type="ECO:0000256" key="2">
    <source>
        <dbReference type="ARBA" id="ARBA00023015"/>
    </source>
</evidence>
<dbReference type="PANTHER" id="PTHR31003">
    <property type="entry name" value="MYB FAMILY TRANSCRIPTION FACTOR"/>
    <property type="match status" value="1"/>
</dbReference>
<dbReference type="NCBIfam" id="TIGR01557">
    <property type="entry name" value="myb_SHAQKYF"/>
    <property type="match status" value="1"/>
</dbReference>
<accession>A0AAV0GSU6</accession>
<dbReference type="SUPFAM" id="SSF46689">
    <property type="entry name" value="Homeodomain-like"/>
    <property type="match status" value="1"/>
</dbReference>
<name>A0AAV0GSU6_9ROSI</name>
<feature type="region of interest" description="Disordered" evidence="6">
    <location>
        <begin position="181"/>
        <end position="213"/>
    </location>
</feature>
<dbReference type="InterPro" id="IPR009057">
    <property type="entry name" value="Homeodomain-like_sf"/>
</dbReference>
<dbReference type="InterPro" id="IPR017930">
    <property type="entry name" value="Myb_dom"/>
</dbReference>
<keyword evidence="5" id="KW-0539">Nucleus</keyword>
<dbReference type="Pfam" id="PF26575">
    <property type="entry name" value="HHO5_N"/>
    <property type="match status" value="1"/>
</dbReference>
<dbReference type="PANTHER" id="PTHR31003:SF22">
    <property type="entry name" value="TRANSCRIPTION FACTOR HHO5"/>
    <property type="match status" value="1"/>
</dbReference>
<dbReference type="Gene3D" id="1.10.10.60">
    <property type="entry name" value="Homeodomain-like"/>
    <property type="match status" value="1"/>
</dbReference>
<dbReference type="GO" id="GO:0003700">
    <property type="term" value="F:DNA-binding transcription factor activity"/>
    <property type="evidence" value="ECO:0007669"/>
    <property type="project" value="InterPro"/>
</dbReference>
<proteinExistence type="predicted"/>
<dbReference type="GO" id="GO:0003677">
    <property type="term" value="F:DNA binding"/>
    <property type="evidence" value="ECO:0007669"/>
    <property type="project" value="UniProtKB-KW"/>
</dbReference>
<dbReference type="InterPro" id="IPR058673">
    <property type="entry name" value="HHO5-like_N"/>
</dbReference>
<dbReference type="PROSITE" id="PS51294">
    <property type="entry name" value="HTH_MYB"/>
    <property type="match status" value="1"/>
</dbReference>
<sequence>VSLSLNLKILLSFSFSPNIKPVSSPSQNLIRRCSPDLGQSLSLSPSLSLNAPPAIRLKKKRPRRRKMELSLDLGLVHISKTVAECLKEVAKVKDVGQKLSKLDDYVNRLEDERRKIEVFRRELPLCMLLLNDAILKLKEEALRYKELNGRAGAGQGDGIGEEEGKVMNKKSWMDSVQLWKTGDSNQMDSISEPKQRSEEEDDRSTCENPIQQLPTRGGAFMAFKPTVGCGRKEEKEVVSQATELSLMTPSPPELVLAPSRGSIQQVKVQTSKPQPPASQLQANKKQRRCWEPELHKHFMNVLDELGGPHVATPKQIRERMQVEGLTNDEVKSHLQKYRLHIRKHTTPSAGPANGLWTPKYEGNNSDDTPKPKVLQSNMESESMGGFSRSSNEGESMEGGDEKSESRDSSKGGTEKVNNEGREIDVWR</sequence>
<dbReference type="Proteomes" id="UP001154282">
    <property type="component" value="Unassembled WGS sequence"/>
</dbReference>